<keyword evidence="3" id="KW-1185">Reference proteome</keyword>
<dbReference type="GO" id="GO:0005737">
    <property type="term" value="C:cytoplasm"/>
    <property type="evidence" value="ECO:0007669"/>
    <property type="project" value="TreeGrafter"/>
</dbReference>
<dbReference type="KEGG" id="red:roselon_02570"/>
<dbReference type="RefSeq" id="WP_025312622.1">
    <property type="nucleotide sequence ID" value="NZ_CP004372.1"/>
</dbReference>
<evidence type="ECO:0000259" key="1">
    <source>
        <dbReference type="Pfam" id="PF00149"/>
    </source>
</evidence>
<gene>
    <name evidence="2" type="ORF">roselon_02570</name>
</gene>
<dbReference type="OrthoDB" id="9807890at2"/>
<organism evidence="2 3">
    <name type="scientific">Roseicyclus elongatus DSM 19469</name>
    <dbReference type="NCBI Taxonomy" id="1294273"/>
    <lineage>
        <taxon>Bacteria</taxon>
        <taxon>Pseudomonadati</taxon>
        <taxon>Pseudomonadota</taxon>
        <taxon>Alphaproteobacteria</taxon>
        <taxon>Rhodobacterales</taxon>
        <taxon>Roseobacteraceae</taxon>
        <taxon>Roseicyclus</taxon>
    </lineage>
</organism>
<dbReference type="GO" id="GO:0008803">
    <property type="term" value="F:bis(5'-nucleosyl)-tetraphosphatase (symmetrical) activity"/>
    <property type="evidence" value="ECO:0007669"/>
    <property type="project" value="TreeGrafter"/>
</dbReference>
<dbReference type="PANTHER" id="PTHR42850">
    <property type="entry name" value="METALLOPHOSPHOESTERASE"/>
    <property type="match status" value="1"/>
</dbReference>
<dbReference type="InterPro" id="IPR004843">
    <property type="entry name" value="Calcineurin-like_PHP"/>
</dbReference>
<evidence type="ECO:0000313" key="3">
    <source>
        <dbReference type="Proteomes" id="UP000019593"/>
    </source>
</evidence>
<proteinExistence type="predicted"/>
<dbReference type="GO" id="GO:0016791">
    <property type="term" value="F:phosphatase activity"/>
    <property type="evidence" value="ECO:0007669"/>
    <property type="project" value="TreeGrafter"/>
</dbReference>
<dbReference type="eggNOG" id="COG0639">
    <property type="taxonomic scope" value="Bacteria"/>
</dbReference>
<reference evidence="2 3" key="1">
    <citation type="submission" date="2013-03" db="EMBL/GenBank/DDBJ databases">
        <authorList>
            <person name="Fiebig A."/>
            <person name="Goeker M."/>
            <person name="Klenk H.-P.P."/>
        </authorList>
    </citation>
    <scope>NUCLEOTIDE SEQUENCE [LARGE SCALE GENOMIC DNA]</scope>
    <source>
        <strain evidence="3">DSM 19469</strain>
    </source>
</reference>
<evidence type="ECO:0000313" key="2">
    <source>
        <dbReference type="EMBL" id="AHM04888.1"/>
    </source>
</evidence>
<name>W8RUH8_9RHOB</name>
<dbReference type="STRING" id="1294273.roselon_02570"/>
<dbReference type="PATRIC" id="fig|1294273.3.peg.2540"/>
<dbReference type="InterPro" id="IPR050126">
    <property type="entry name" value="Ap4A_hydrolase"/>
</dbReference>
<feature type="domain" description="Calcineurin-like phosphoesterase" evidence="1">
    <location>
        <begin position="1"/>
        <end position="198"/>
    </location>
</feature>
<dbReference type="Pfam" id="PF00149">
    <property type="entry name" value="Metallophos"/>
    <property type="match status" value="1"/>
</dbReference>
<dbReference type="Gene3D" id="3.60.21.10">
    <property type="match status" value="1"/>
</dbReference>
<dbReference type="EMBL" id="CP004372">
    <property type="protein sequence ID" value="AHM04888.1"/>
    <property type="molecule type" value="Genomic_DNA"/>
</dbReference>
<dbReference type="GO" id="GO:0110154">
    <property type="term" value="P:RNA decapping"/>
    <property type="evidence" value="ECO:0007669"/>
    <property type="project" value="TreeGrafter"/>
</dbReference>
<dbReference type="HOGENOM" id="CLU_023125_4_1_5"/>
<dbReference type="AlphaFoldDB" id="W8RUH8"/>
<dbReference type="SUPFAM" id="SSF56300">
    <property type="entry name" value="Metallo-dependent phosphatases"/>
    <property type="match status" value="1"/>
</dbReference>
<dbReference type="PANTHER" id="PTHR42850:SF4">
    <property type="entry name" value="ZINC-DEPENDENT ENDOPOLYPHOSPHATASE"/>
    <property type="match status" value="1"/>
</dbReference>
<protein>
    <submittedName>
        <fullName evidence="2">Serine/threonine protein phosphatase family protein</fullName>
    </submittedName>
</protein>
<dbReference type="Proteomes" id="UP000019593">
    <property type="component" value="Chromosome"/>
</dbReference>
<sequence length="244" mass="26510">MTVYAIGDIHGHLTKLRAAHARVDADRAAHGTDTAPLIHIGDLVDRGPDSACVIACLMRLQARDPRIVTLTGNHDAMFLRWLETGPGPDPRDPPHVRYLSDKAGGGATLASYDVDPTGPPDEVHDEAVARIPRGHRDFLAGLPRWHRAGDCLFVHAGLRPGILVEDQDPEDLIWIRDAFLEDPRDHGALVVHGHTPVDTVTHMDNRLAIDTGAAYGGPLSAVAIEGREVFLLTEDGRVPVPRPR</sequence>
<accession>W8RUH8</accession>
<dbReference type="InterPro" id="IPR029052">
    <property type="entry name" value="Metallo-depent_PP-like"/>
</dbReference>